<accession>A0A482WX45</accession>
<protein>
    <recommendedName>
        <fullName evidence="12">Cytochrome P450</fullName>
    </recommendedName>
</protein>
<evidence type="ECO:0000256" key="3">
    <source>
        <dbReference type="ARBA" id="ARBA00022723"/>
    </source>
</evidence>
<evidence type="ECO:0000313" key="11">
    <source>
        <dbReference type="Proteomes" id="UP000291343"/>
    </source>
</evidence>
<dbReference type="Pfam" id="PF00067">
    <property type="entry name" value="p450"/>
    <property type="match status" value="1"/>
</dbReference>
<dbReference type="GO" id="GO:0016705">
    <property type="term" value="F:oxidoreductase activity, acting on paired donors, with incorporation or reduction of molecular oxygen"/>
    <property type="evidence" value="ECO:0007669"/>
    <property type="project" value="InterPro"/>
</dbReference>
<dbReference type="Proteomes" id="UP000291343">
    <property type="component" value="Unassembled WGS sequence"/>
</dbReference>
<dbReference type="InterPro" id="IPR002401">
    <property type="entry name" value="Cyt_P450_E_grp-I"/>
</dbReference>
<keyword evidence="6 8" id="KW-0503">Monooxygenase</keyword>
<keyword evidence="7 8" id="KW-0349">Heme</keyword>
<dbReference type="PANTHER" id="PTHR24303:SF27">
    <property type="entry name" value="CYTOCHROME P450 307B1"/>
    <property type="match status" value="1"/>
</dbReference>
<dbReference type="InParanoid" id="A0A482WX45"/>
<organism evidence="10 11">
    <name type="scientific">Laodelphax striatellus</name>
    <name type="common">Small brown planthopper</name>
    <name type="synonym">Delphax striatella</name>
    <dbReference type="NCBI Taxonomy" id="195883"/>
    <lineage>
        <taxon>Eukaryota</taxon>
        <taxon>Metazoa</taxon>
        <taxon>Ecdysozoa</taxon>
        <taxon>Arthropoda</taxon>
        <taxon>Hexapoda</taxon>
        <taxon>Insecta</taxon>
        <taxon>Pterygota</taxon>
        <taxon>Neoptera</taxon>
        <taxon>Paraneoptera</taxon>
        <taxon>Hemiptera</taxon>
        <taxon>Auchenorrhyncha</taxon>
        <taxon>Fulgoroidea</taxon>
        <taxon>Delphacidae</taxon>
        <taxon>Criomorphinae</taxon>
        <taxon>Laodelphax</taxon>
    </lineage>
</organism>
<gene>
    <name evidence="10" type="ORF">LSTR_LSTR005530</name>
</gene>
<dbReference type="SUPFAM" id="SSF48264">
    <property type="entry name" value="Cytochrome P450"/>
    <property type="match status" value="1"/>
</dbReference>
<keyword evidence="5 7" id="KW-0408">Iron</keyword>
<evidence type="ECO:0000256" key="2">
    <source>
        <dbReference type="ARBA" id="ARBA00010617"/>
    </source>
</evidence>
<evidence type="ECO:0000256" key="7">
    <source>
        <dbReference type="PIRSR" id="PIRSR602401-1"/>
    </source>
</evidence>
<keyword evidence="9" id="KW-1133">Transmembrane helix</keyword>
<reference evidence="10 11" key="1">
    <citation type="journal article" date="2017" name="Gigascience">
        <title>Genome sequence of the small brown planthopper, Laodelphax striatellus.</title>
        <authorList>
            <person name="Zhu J."/>
            <person name="Jiang F."/>
            <person name="Wang X."/>
            <person name="Yang P."/>
            <person name="Bao Y."/>
            <person name="Zhao W."/>
            <person name="Wang W."/>
            <person name="Lu H."/>
            <person name="Wang Q."/>
            <person name="Cui N."/>
            <person name="Li J."/>
            <person name="Chen X."/>
            <person name="Luo L."/>
            <person name="Yu J."/>
            <person name="Kang L."/>
            <person name="Cui F."/>
        </authorList>
    </citation>
    <scope>NUCLEOTIDE SEQUENCE [LARGE SCALE GENOMIC DNA]</scope>
    <source>
        <strain evidence="10">Lst14</strain>
    </source>
</reference>
<dbReference type="AlphaFoldDB" id="A0A482WX45"/>
<proteinExistence type="inferred from homology"/>
<keyword evidence="9" id="KW-0812">Transmembrane</keyword>
<evidence type="ECO:0000256" key="6">
    <source>
        <dbReference type="ARBA" id="ARBA00023033"/>
    </source>
</evidence>
<comment type="similarity">
    <text evidence="2 8">Belongs to the cytochrome P450 family.</text>
</comment>
<dbReference type="GO" id="GO:0004497">
    <property type="term" value="F:monooxygenase activity"/>
    <property type="evidence" value="ECO:0007669"/>
    <property type="project" value="UniProtKB-KW"/>
</dbReference>
<dbReference type="InterPro" id="IPR001128">
    <property type="entry name" value="Cyt_P450"/>
</dbReference>
<dbReference type="PROSITE" id="PS00086">
    <property type="entry name" value="CYTOCHROME_P450"/>
    <property type="match status" value="1"/>
</dbReference>
<evidence type="ECO:0000256" key="9">
    <source>
        <dbReference type="SAM" id="Phobius"/>
    </source>
</evidence>
<evidence type="ECO:0000256" key="8">
    <source>
        <dbReference type="RuleBase" id="RU000461"/>
    </source>
</evidence>
<dbReference type="SMR" id="A0A482WX45"/>
<feature type="transmembrane region" description="Helical" evidence="9">
    <location>
        <begin position="12"/>
        <end position="34"/>
    </location>
</feature>
<dbReference type="PANTHER" id="PTHR24303">
    <property type="entry name" value="HEME-BINDING MONOOXYGENASE FAMILY"/>
    <property type="match status" value="1"/>
</dbReference>
<evidence type="ECO:0000256" key="1">
    <source>
        <dbReference type="ARBA" id="ARBA00001971"/>
    </source>
</evidence>
<dbReference type="Gene3D" id="1.10.630.10">
    <property type="entry name" value="Cytochrome P450"/>
    <property type="match status" value="1"/>
</dbReference>
<name>A0A482WX45_LAOST</name>
<keyword evidence="11" id="KW-1185">Reference proteome</keyword>
<evidence type="ECO:0000313" key="10">
    <source>
        <dbReference type="EMBL" id="RZF38169.1"/>
    </source>
</evidence>
<keyword evidence="9" id="KW-0472">Membrane</keyword>
<dbReference type="OrthoDB" id="1470350at2759"/>
<evidence type="ECO:0000256" key="4">
    <source>
        <dbReference type="ARBA" id="ARBA00023002"/>
    </source>
</evidence>
<dbReference type="GO" id="GO:0005506">
    <property type="term" value="F:iron ion binding"/>
    <property type="evidence" value="ECO:0007669"/>
    <property type="project" value="InterPro"/>
</dbReference>
<dbReference type="InterPro" id="IPR036396">
    <property type="entry name" value="Cyt_P450_sf"/>
</dbReference>
<sequence>MESNSALLLRELLTASACSYTLLAALLLVLVMGARDALLTPCPRRAPGPRAWPVLGSLHLMAGYRVPYEAFTALAHRYGAVFGMRLGSVQCLVVNGLDNIREVLISKNNHFDGRPDFTRYKQLFAGDKDNSLAFCNWSDLQKARRDMLQAHTFPRPFTSRYNQLDEILSEEWSHLYMQLKSAGNDSLALKPLIVQGCANIFTSYFCSKRFDNDNVEFLRMVRNFDEVFYEVNQGYAADFIPWLMPLLGKHLKRISGWSHEIREFMEKAIMKERLETLNNNMDMDASSGDYVDSLIEHIHYHKQPTITWETAMFALEDIIGGHSAVANLLVKVLAFIVQRADIQQRAFEEAEAATGGRDVTLADRTHMPYTEAIILEAIRLIASPIVPHVANQDSVIAGYTVEKDTLIFLNNYSLSMDPALWDEPEKFKPERFISPEGHIVKPDHFLPFGGGRRSCMGYKMVQLIGFSILGSILHRFHLSPVEGVDYQVPIGNLALPYDTFNFKLEHRL</sequence>
<dbReference type="EMBL" id="QKKF02022802">
    <property type="protein sequence ID" value="RZF38169.1"/>
    <property type="molecule type" value="Genomic_DNA"/>
</dbReference>
<evidence type="ECO:0000256" key="5">
    <source>
        <dbReference type="ARBA" id="ARBA00023004"/>
    </source>
</evidence>
<feature type="binding site" description="axial binding residue" evidence="7">
    <location>
        <position position="455"/>
    </location>
    <ligand>
        <name>heme</name>
        <dbReference type="ChEBI" id="CHEBI:30413"/>
    </ligand>
    <ligandPart>
        <name>Fe</name>
        <dbReference type="ChEBI" id="CHEBI:18248"/>
    </ligandPart>
</feature>
<keyword evidence="3 7" id="KW-0479">Metal-binding</keyword>
<dbReference type="GO" id="GO:0020037">
    <property type="term" value="F:heme binding"/>
    <property type="evidence" value="ECO:0007669"/>
    <property type="project" value="InterPro"/>
</dbReference>
<evidence type="ECO:0008006" key="12">
    <source>
        <dbReference type="Google" id="ProtNLM"/>
    </source>
</evidence>
<dbReference type="STRING" id="195883.A0A482WX45"/>
<dbReference type="PRINTS" id="PR00463">
    <property type="entry name" value="EP450I"/>
</dbReference>
<dbReference type="InterPro" id="IPR017972">
    <property type="entry name" value="Cyt_P450_CS"/>
</dbReference>
<keyword evidence="4 8" id="KW-0560">Oxidoreductase</keyword>
<comment type="cofactor">
    <cofactor evidence="1 7">
        <name>heme</name>
        <dbReference type="ChEBI" id="CHEBI:30413"/>
    </cofactor>
</comment>
<comment type="caution">
    <text evidence="10">The sequence shown here is derived from an EMBL/GenBank/DDBJ whole genome shotgun (WGS) entry which is preliminary data.</text>
</comment>
<dbReference type="CDD" id="cd20617">
    <property type="entry name" value="CYP1_2-like"/>
    <property type="match status" value="1"/>
</dbReference>